<accession>A0A5J4YKI5</accession>
<dbReference type="GO" id="GO:0005509">
    <property type="term" value="F:calcium ion binding"/>
    <property type="evidence" value="ECO:0007669"/>
    <property type="project" value="InterPro"/>
</dbReference>
<dbReference type="SUPFAM" id="SSF55724">
    <property type="entry name" value="Mog1p/PsbP-like"/>
    <property type="match status" value="1"/>
</dbReference>
<sequence>MAAFVGSSVDVRGLRVSGVHRRGSILVCREICGVNRNVAPRGYLSMVSMEAGSDAGIADSRCSRRQLLSGVAGAVLAAAVSAHTDGTGFVGLAAPAVDDTTKAVKMLSSLGVPAPKVPGGFTLLFKQLRSDVALAFVHPSAWLVNEEFELEVDRPRLEKSRPKSMAAIRSADFRRAEEVGVFVQPVPAGVKSVTDMDWKQLARLVVGEEAVDLKLVKREAPPGVESSQRVFYEFRFVTVTDAAYAFERHGALTAEILDGTLYVFAGQANDPRWKKSTGAQILTSVQSFTLAKSLK</sequence>
<evidence type="ECO:0000313" key="2">
    <source>
        <dbReference type="EMBL" id="KAA8491234.1"/>
    </source>
</evidence>
<feature type="domain" description="PsbP C-terminal" evidence="1">
    <location>
        <begin position="175"/>
        <end position="289"/>
    </location>
</feature>
<protein>
    <recommendedName>
        <fullName evidence="1">PsbP C-terminal domain-containing protein</fullName>
    </recommendedName>
</protein>
<dbReference type="Gene3D" id="3.40.1000.10">
    <property type="entry name" value="Mog1/PsbP, alpha/beta/alpha sandwich"/>
    <property type="match status" value="1"/>
</dbReference>
<reference evidence="3" key="1">
    <citation type="journal article" date="2019" name="Nat. Commun.">
        <title>Expansion of phycobilisome linker gene families in mesophilic red algae.</title>
        <authorList>
            <person name="Lee J."/>
            <person name="Kim D."/>
            <person name="Bhattacharya D."/>
            <person name="Yoon H.S."/>
        </authorList>
    </citation>
    <scope>NUCLEOTIDE SEQUENCE [LARGE SCALE GENOMIC DNA]</scope>
    <source>
        <strain evidence="3">CCMP 1328</strain>
    </source>
</reference>
<name>A0A5J4YKI5_PORPP</name>
<evidence type="ECO:0000313" key="3">
    <source>
        <dbReference type="Proteomes" id="UP000324585"/>
    </source>
</evidence>
<dbReference type="Proteomes" id="UP000324585">
    <property type="component" value="Unassembled WGS sequence"/>
</dbReference>
<dbReference type="InterPro" id="IPR016123">
    <property type="entry name" value="Mog1/PsbP_a/b/a-sand"/>
</dbReference>
<dbReference type="InterPro" id="IPR002683">
    <property type="entry name" value="PsbP_C"/>
</dbReference>
<evidence type="ECO:0000259" key="1">
    <source>
        <dbReference type="Pfam" id="PF01789"/>
    </source>
</evidence>
<dbReference type="Pfam" id="PF01789">
    <property type="entry name" value="PsbP"/>
    <property type="match status" value="1"/>
</dbReference>
<proteinExistence type="predicted"/>
<dbReference type="AlphaFoldDB" id="A0A5J4YKI5"/>
<comment type="caution">
    <text evidence="2">The sequence shown here is derived from an EMBL/GenBank/DDBJ whole genome shotgun (WGS) entry which is preliminary data.</text>
</comment>
<organism evidence="2 3">
    <name type="scientific">Porphyridium purpureum</name>
    <name type="common">Red alga</name>
    <name type="synonym">Porphyridium cruentum</name>
    <dbReference type="NCBI Taxonomy" id="35688"/>
    <lineage>
        <taxon>Eukaryota</taxon>
        <taxon>Rhodophyta</taxon>
        <taxon>Bangiophyceae</taxon>
        <taxon>Porphyridiales</taxon>
        <taxon>Porphyridiaceae</taxon>
        <taxon>Porphyridium</taxon>
    </lineage>
</organism>
<dbReference type="GO" id="GO:0009523">
    <property type="term" value="C:photosystem II"/>
    <property type="evidence" value="ECO:0007669"/>
    <property type="project" value="InterPro"/>
</dbReference>
<dbReference type="EMBL" id="VRMN01000015">
    <property type="protein sequence ID" value="KAA8491234.1"/>
    <property type="molecule type" value="Genomic_DNA"/>
</dbReference>
<gene>
    <name evidence="2" type="ORF">FVE85_9529</name>
</gene>
<keyword evidence="3" id="KW-1185">Reference proteome</keyword>
<dbReference type="GO" id="GO:0019898">
    <property type="term" value="C:extrinsic component of membrane"/>
    <property type="evidence" value="ECO:0007669"/>
    <property type="project" value="InterPro"/>
</dbReference>
<dbReference type="GO" id="GO:0015979">
    <property type="term" value="P:photosynthesis"/>
    <property type="evidence" value="ECO:0007669"/>
    <property type="project" value="InterPro"/>
</dbReference>